<feature type="compositionally biased region" description="Low complexity" evidence="1">
    <location>
        <begin position="539"/>
        <end position="552"/>
    </location>
</feature>
<evidence type="ECO:0000313" key="3">
    <source>
        <dbReference type="Proteomes" id="UP000650533"/>
    </source>
</evidence>
<name>A0A8H8P3X6_9AGAM</name>
<feature type="compositionally biased region" description="Polar residues" evidence="1">
    <location>
        <begin position="272"/>
        <end position="290"/>
    </location>
</feature>
<sequence>MASNLSTEKAAQIKKLHEQKASIDKMISSIAGTPKVAASPTDPLANTVKILGFQSFPKPAKLHGQNMQRLCGLDNCMWGIFKEELKGIASWQGMDLRFSITKQPISQCVTNTVNKMVETRPEIRQKVLDPDWFIRQTLQGLLKASGKSHWKQRASKSPRKQARLAKTTTTTTTTTTQQQQQHNNTTTTHNNNNNNNNTTTQQQNKNKDKDKGKRDDREDKEDKNKDKDKGKKDEKREREKEEKNKRKTQSNVDEIPNQTAPQASASAATNKDAGTNQGEAVSSSNAFNSTPAPPARLFAEELHTARDWSSPVQTPFTSGRFDLKNDVGNGDGPTPMPTKIQQIPTKKALVLNYNSDSDEAEDNERTPKPPSFMSQTKKVQVFTKANNNRNQTLEHKAPGGKVSTEQPACDAPAKPSAKSNPTPQVTDSRAESRGRHKNPAEVPVTLATDTSLVVSKRKAREHNEIPKAPVSKKGKATTTIQQTPACTFLAKNFEAPVPASPFAKARMTRSQATQPPAASSSTLPPPPAAPKSKAEVRKIAAQKAAATRLAKS</sequence>
<dbReference type="EMBL" id="CP059668">
    <property type="protein sequence ID" value="QRW23887.1"/>
    <property type="molecule type" value="Genomic_DNA"/>
</dbReference>
<feature type="compositionally biased region" description="Basic and acidic residues" evidence="1">
    <location>
        <begin position="205"/>
        <end position="244"/>
    </location>
</feature>
<feature type="compositionally biased region" description="Basic residues" evidence="1">
    <location>
        <begin position="146"/>
        <end position="163"/>
    </location>
</feature>
<gene>
    <name evidence="2" type="ORF">RhiXN_10211</name>
</gene>
<feature type="compositionally biased region" description="Low complexity" evidence="1">
    <location>
        <begin position="166"/>
        <end position="204"/>
    </location>
</feature>
<dbReference type="RefSeq" id="XP_043184124.1">
    <property type="nucleotide sequence ID" value="XM_043330027.1"/>
</dbReference>
<feature type="compositionally biased region" description="Polar residues" evidence="1">
    <location>
        <begin position="372"/>
        <end position="391"/>
    </location>
</feature>
<dbReference type="KEGG" id="rsx:RhiXN_10211"/>
<feature type="compositionally biased region" description="Polar residues" evidence="1">
    <location>
        <begin position="417"/>
        <end position="427"/>
    </location>
</feature>
<dbReference type="GeneID" id="67032490"/>
<reference evidence="2" key="1">
    <citation type="submission" date="2020-05" db="EMBL/GenBank/DDBJ databases">
        <title>Evolutionary and genomic comparisons of hybrid uninucleate and nonhybrid Rhizoctonia fungi.</title>
        <authorList>
            <person name="Li C."/>
            <person name="Chen X."/>
        </authorList>
    </citation>
    <scope>NUCLEOTIDE SEQUENCE</scope>
    <source>
        <strain evidence="2">AG-1 IA</strain>
    </source>
</reference>
<evidence type="ECO:0000313" key="2">
    <source>
        <dbReference type="EMBL" id="QRW23887.1"/>
    </source>
</evidence>
<dbReference type="Proteomes" id="UP000650533">
    <property type="component" value="Chromosome 11"/>
</dbReference>
<feature type="compositionally biased region" description="Low complexity" evidence="1">
    <location>
        <begin position="256"/>
        <end position="270"/>
    </location>
</feature>
<proteinExistence type="predicted"/>
<feature type="region of interest" description="Disordered" evidence="1">
    <location>
        <begin position="500"/>
        <end position="552"/>
    </location>
</feature>
<organism evidence="2 3">
    <name type="scientific">Rhizoctonia solani</name>
    <dbReference type="NCBI Taxonomy" id="456999"/>
    <lineage>
        <taxon>Eukaryota</taxon>
        <taxon>Fungi</taxon>
        <taxon>Dikarya</taxon>
        <taxon>Basidiomycota</taxon>
        <taxon>Agaricomycotina</taxon>
        <taxon>Agaricomycetes</taxon>
        <taxon>Cantharellales</taxon>
        <taxon>Ceratobasidiaceae</taxon>
        <taxon>Rhizoctonia</taxon>
    </lineage>
</organism>
<protein>
    <submittedName>
        <fullName evidence="2">Uncharacterized protein</fullName>
    </submittedName>
</protein>
<feature type="region of interest" description="Disordered" evidence="1">
    <location>
        <begin position="143"/>
        <end position="478"/>
    </location>
</feature>
<feature type="compositionally biased region" description="Low complexity" evidence="1">
    <location>
        <begin position="510"/>
        <end position="522"/>
    </location>
</feature>
<evidence type="ECO:0000256" key="1">
    <source>
        <dbReference type="SAM" id="MobiDB-lite"/>
    </source>
</evidence>
<accession>A0A8H8P3X6</accession>
<dbReference type="AlphaFoldDB" id="A0A8H8P3X6"/>